<name>A0A3M2YDV4_PSEYM</name>
<proteinExistence type="inferred from homology"/>
<evidence type="ECO:0000313" key="6">
    <source>
        <dbReference type="Proteomes" id="UP000282378"/>
    </source>
</evidence>
<dbReference type="Proteomes" id="UP000282378">
    <property type="component" value="Unassembled WGS sequence"/>
</dbReference>
<evidence type="ECO:0000256" key="1">
    <source>
        <dbReference type="ARBA" id="ARBA00004453"/>
    </source>
</evidence>
<feature type="region of interest" description="Disordered" evidence="4">
    <location>
        <begin position="1"/>
        <end position="21"/>
    </location>
</feature>
<dbReference type="GO" id="GO:0003727">
    <property type="term" value="F:single-stranded RNA binding"/>
    <property type="evidence" value="ECO:0007669"/>
    <property type="project" value="TreeGrafter"/>
</dbReference>
<comment type="caution">
    <text evidence="5">The sequence shown here is derived from an EMBL/GenBank/DDBJ whole genome shotgun (WGS) entry which is preliminary data.</text>
</comment>
<accession>A0A3M2YDV4</accession>
<dbReference type="GO" id="GO:0003690">
    <property type="term" value="F:double-stranded DNA binding"/>
    <property type="evidence" value="ECO:0007669"/>
    <property type="project" value="TreeGrafter"/>
</dbReference>
<dbReference type="InterPro" id="IPR007358">
    <property type="entry name" value="Nucleoid_associated_NdpA"/>
</dbReference>
<organism evidence="5 6">
    <name type="scientific">Pseudomonas syringae pv. maculicola</name>
    <dbReference type="NCBI Taxonomy" id="59511"/>
    <lineage>
        <taxon>Bacteria</taxon>
        <taxon>Pseudomonadati</taxon>
        <taxon>Pseudomonadota</taxon>
        <taxon>Gammaproteobacteria</taxon>
        <taxon>Pseudomonadales</taxon>
        <taxon>Pseudomonadaceae</taxon>
        <taxon>Pseudomonas</taxon>
    </lineage>
</organism>
<comment type="similarity">
    <text evidence="2">Belongs to the YejK family.</text>
</comment>
<dbReference type="PANTHER" id="PTHR38772:SF1">
    <property type="entry name" value="NUCLEOID-ASSOCIATED PROTEIN YEJK"/>
    <property type="match status" value="1"/>
</dbReference>
<comment type="subcellular location">
    <subcellularLocation>
        <location evidence="1">Cytoplasm</location>
        <location evidence="1">Nucleoid</location>
    </subcellularLocation>
</comment>
<keyword evidence="3" id="KW-0963">Cytoplasm</keyword>
<protein>
    <submittedName>
        <fullName evidence="5">Nucleoid-associated protein NdpA</fullName>
    </submittedName>
</protein>
<dbReference type="AlphaFoldDB" id="A0A3M2YDV4"/>
<evidence type="ECO:0000256" key="4">
    <source>
        <dbReference type="SAM" id="MobiDB-lite"/>
    </source>
</evidence>
<reference evidence="5 6" key="1">
    <citation type="submission" date="2018-08" db="EMBL/GenBank/DDBJ databases">
        <title>Recombination of ecologically and evolutionarily significant loci maintains genetic cohesion in the Pseudomonas syringae species complex.</title>
        <authorList>
            <person name="Dillon M."/>
            <person name="Thakur S."/>
            <person name="Almeida R.N.D."/>
            <person name="Weir B.S."/>
            <person name="Guttman D.S."/>
        </authorList>
    </citation>
    <scope>NUCLEOTIDE SEQUENCE [LARGE SCALE GENOMIC DNA]</scope>
    <source>
        <strain evidence="5 6">88_10</strain>
    </source>
</reference>
<evidence type="ECO:0000256" key="3">
    <source>
        <dbReference type="ARBA" id="ARBA00022490"/>
    </source>
</evidence>
<feature type="non-terminal residue" evidence="5">
    <location>
        <position position="1"/>
    </location>
</feature>
<dbReference type="GO" id="GO:0043590">
    <property type="term" value="C:bacterial nucleoid"/>
    <property type="evidence" value="ECO:0007669"/>
    <property type="project" value="TreeGrafter"/>
</dbReference>
<dbReference type="PANTHER" id="PTHR38772">
    <property type="match status" value="1"/>
</dbReference>
<dbReference type="Pfam" id="PF04245">
    <property type="entry name" value="NA37"/>
    <property type="match status" value="1"/>
</dbReference>
<evidence type="ECO:0000256" key="2">
    <source>
        <dbReference type="ARBA" id="ARBA00009035"/>
    </source>
</evidence>
<sequence length="116" mass="13098">PEESAREKTKTLIDYASSQSKMGEPMGLEALSELIDENQPRAFYDHIRNKDYGLSPEIPADKRTLNQFRRFTGRAEGLSISFEAHLLGDKIGYDETAGTLIIKGLPTQLTDQLKRR</sequence>
<dbReference type="EMBL" id="RBNL01002357">
    <property type="protein sequence ID" value="RML74126.1"/>
    <property type="molecule type" value="Genomic_DNA"/>
</dbReference>
<feature type="compositionally biased region" description="Basic and acidic residues" evidence="4">
    <location>
        <begin position="1"/>
        <end position="11"/>
    </location>
</feature>
<gene>
    <name evidence="5" type="ORF">APX70_06488</name>
</gene>
<evidence type="ECO:0000313" key="5">
    <source>
        <dbReference type="EMBL" id="RML74126.1"/>
    </source>
</evidence>